<dbReference type="InterPro" id="IPR011990">
    <property type="entry name" value="TPR-like_helical_dom_sf"/>
</dbReference>
<gene>
    <name evidence="8" type="ORF">SAMN02745121_01129</name>
</gene>
<dbReference type="Pfam" id="PF13432">
    <property type="entry name" value="TPR_16"/>
    <property type="match status" value="2"/>
</dbReference>
<dbReference type="GO" id="GO:0005524">
    <property type="term" value="F:ATP binding"/>
    <property type="evidence" value="ECO:0007669"/>
    <property type="project" value="UniProtKB-UniRule"/>
</dbReference>
<evidence type="ECO:0000256" key="2">
    <source>
        <dbReference type="ARBA" id="ARBA00022741"/>
    </source>
</evidence>
<dbReference type="SUPFAM" id="SSF48452">
    <property type="entry name" value="TPR-like"/>
    <property type="match status" value="3"/>
</dbReference>
<keyword evidence="2 5" id="KW-0547">Nucleotide-binding</keyword>
<dbReference type="Gene3D" id="1.10.510.10">
    <property type="entry name" value="Transferase(Phosphotransferase) domain 1"/>
    <property type="match status" value="1"/>
</dbReference>
<evidence type="ECO:0000256" key="6">
    <source>
        <dbReference type="SAM" id="MobiDB-lite"/>
    </source>
</evidence>
<evidence type="ECO:0000313" key="9">
    <source>
        <dbReference type="Proteomes" id="UP000199400"/>
    </source>
</evidence>
<dbReference type="CDD" id="cd14014">
    <property type="entry name" value="STKc_PknB_like"/>
    <property type="match status" value="1"/>
</dbReference>
<feature type="binding site" evidence="5">
    <location>
        <position position="94"/>
    </location>
    <ligand>
        <name>ATP</name>
        <dbReference type="ChEBI" id="CHEBI:30616"/>
    </ligand>
</feature>
<reference evidence="9" key="1">
    <citation type="submission" date="2016-10" db="EMBL/GenBank/DDBJ databases">
        <authorList>
            <person name="Varghese N."/>
            <person name="Submissions S."/>
        </authorList>
    </citation>
    <scope>NUCLEOTIDE SEQUENCE [LARGE SCALE GENOMIC DNA]</scope>
    <source>
        <strain evidence="9">ATCC 25963</strain>
    </source>
</reference>
<organism evidence="8 9">
    <name type="scientific">Nannocystis exedens</name>
    <dbReference type="NCBI Taxonomy" id="54"/>
    <lineage>
        <taxon>Bacteria</taxon>
        <taxon>Pseudomonadati</taxon>
        <taxon>Myxococcota</taxon>
        <taxon>Polyangia</taxon>
        <taxon>Nannocystales</taxon>
        <taxon>Nannocystaceae</taxon>
        <taxon>Nannocystis</taxon>
    </lineage>
</organism>
<dbReference type="EMBL" id="FOMX01000003">
    <property type="protein sequence ID" value="SFD68265.1"/>
    <property type="molecule type" value="Genomic_DNA"/>
</dbReference>
<dbReference type="STRING" id="54.SAMN02745121_01129"/>
<keyword evidence="4 5" id="KW-0067">ATP-binding</keyword>
<evidence type="ECO:0000256" key="1">
    <source>
        <dbReference type="ARBA" id="ARBA00022679"/>
    </source>
</evidence>
<dbReference type="PROSITE" id="PS50011">
    <property type="entry name" value="PROTEIN_KINASE_DOM"/>
    <property type="match status" value="1"/>
</dbReference>
<dbReference type="Pfam" id="PF00069">
    <property type="entry name" value="Pkinase"/>
    <property type="match status" value="1"/>
</dbReference>
<dbReference type="SMART" id="SM00028">
    <property type="entry name" value="TPR"/>
    <property type="match status" value="5"/>
</dbReference>
<dbReference type="PROSITE" id="PS00107">
    <property type="entry name" value="PROTEIN_KINASE_ATP"/>
    <property type="match status" value="1"/>
</dbReference>
<evidence type="ECO:0000313" key="8">
    <source>
        <dbReference type="EMBL" id="SFD68265.1"/>
    </source>
</evidence>
<keyword evidence="1" id="KW-0808">Transferase</keyword>
<dbReference type="SUPFAM" id="SSF56112">
    <property type="entry name" value="Protein kinase-like (PK-like)"/>
    <property type="match status" value="1"/>
</dbReference>
<evidence type="ECO:0000256" key="4">
    <source>
        <dbReference type="ARBA" id="ARBA00022840"/>
    </source>
</evidence>
<dbReference type="Proteomes" id="UP000199400">
    <property type="component" value="Unassembled WGS sequence"/>
</dbReference>
<name>A0A1I1UCB8_9BACT</name>
<dbReference type="PANTHER" id="PTHR43289:SF6">
    <property type="entry name" value="SERINE_THREONINE-PROTEIN KINASE NEKL-3"/>
    <property type="match status" value="1"/>
</dbReference>
<dbReference type="InterPro" id="IPR008271">
    <property type="entry name" value="Ser/Thr_kinase_AS"/>
</dbReference>
<keyword evidence="8" id="KW-0723">Serine/threonine-protein kinase</keyword>
<dbReference type="PROSITE" id="PS00108">
    <property type="entry name" value="PROTEIN_KINASE_ST"/>
    <property type="match status" value="1"/>
</dbReference>
<feature type="region of interest" description="Disordered" evidence="6">
    <location>
        <begin position="1"/>
        <end position="27"/>
    </location>
</feature>
<dbReference type="OrthoDB" id="5452667at2"/>
<keyword evidence="3 8" id="KW-0418">Kinase</keyword>
<dbReference type="AlphaFoldDB" id="A0A1I1UCB8"/>
<evidence type="ECO:0000256" key="3">
    <source>
        <dbReference type="ARBA" id="ARBA00022777"/>
    </source>
</evidence>
<dbReference type="GO" id="GO:0004674">
    <property type="term" value="F:protein serine/threonine kinase activity"/>
    <property type="evidence" value="ECO:0007669"/>
    <property type="project" value="UniProtKB-KW"/>
</dbReference>
<dbReference type="InterPro" id="IPR017441">
    <property type="entry name" value="Protein_kinase_ATP_BS"/>
</dbReference>
<dbReference type="InterPro" id="IPR019734">
    <property type="entry name" value="TPR_rpt"/>
</dbReference>
<dbReference type="Gene3D" id="1.25.40.10">
    <property type="entry name" value="Tetratricopeptide repeat domain"/>
    <property type="match status" value="3"/>
</dbReference>
<keyword evidence="9" id="KW-1185">Reference proteome</keyword>
<proteinExistence type="predicted"/>
<dbReference type="Gene3D" id="3.30.200.20">
    <property type="entry name" value="Phosphorylase Kinase, domain 1"/>
    <property type="match status" value="1"/>
</dbReference>
<protein>
    <submittedName>
        <fullName evidence="8">Serine/threonine protein kinase</fullName>
    </submittedName>
</protein>
<dbReference type="InterPro" id="IPR000719">
    <property type="entry name" value="Prot_kinase_dom"/>
</dbReference>
<dbReference type="InterPro" id="IPR011009">
    <property type="entry name" value="Kinase-like_dom_sf"/>
</dbReference>
<feature type="domain" description="Protein kinase" evidence="7">
    <location>
        <begin position="65"/>
        <end position="344"/>
    </location>
</feature>
<dbReference type="RefSeq" id="WP_096329603.1">
    <property type="nucleotide sequence ID" value="NZ_FOMX01000003.1"/>
</dbReference>
<dbReference type="PANTHER" id="PTHR43289">
    <property type="entry name" value="MITOGEN-ACTIVATED PROTEIN KINASE KINASE KINASE 20-RELATED"/>
    <property type="match status" value="1"/>
</dbReference>
<sequence>MESDEFTPGGPERSVERTPVSVRGEGDTVPRAMESLKKVDDPIDKQLVKRALFPRRATPVQIGRFQILGLIGRGGMGVVYAAYDDLLDRKIAVKVLLGESVRDVTLSRGRLMREAQAMARLSHPNIVTVHEVGQDNGQVFVAMEFVRGTSLDAWAQEERPWREVVATFVRAGRGLEAAHRAGLIHRDFKPANVMVGEDGAVKVLDFGLARAADDSAPGEPDLPRHIAQGTSALAPLTRTGVVLGTPAYMSPEAHRGEASTAASDQFSFCVSLYQCLYRRSPFDTTSMSTLLADVLRGRIAAPPAGSPVPARIFRAIRRGLSPAPAERFPSMTALLSALERDPGATYRRAAALVVTAGVTAFAGFFAAARGDPAVQVCPDAEAELAGVWDAARAGDVRAALTALRTPAAEAALAAVLPRLDRYAASWVEMRNETCRAHAEARQSTQLFELRTACLDQRRAGLDALAAALTQVDAASLDSAVEALAELPPPARCADAQQLPPPKDPRLRLRVQAHRETLARAKVREDAGQYPLGRALVDEVLADGDALAYEPLRAEALLRAGSLAMAAGDHPAAEHQFTEAMLTAIGSRHALVAAAAGSKQLYLRAVPLNQPQQARAAVPLATALNHRVEHDVDLYAEFLTNLGVVHAVTSEAPLARRRWEEAVALRDRHGRSETLRGLDTLANLGWLARSERRDEDMAAIYGRAVAVSEALLGPYHGAHLRHAWMLADSERRLGRPRQALARLGQLEQRFDRGTNNPLRGTILRDLGMIEIDEGRLADARAHLEQALAAVPETSEAHDTVLAERMRLLAAEGDGAAMEAAHRRALARLPAAPEPPDPRLHALRFAYARSLVALGRTAEAVAPLEQIQAALTGAGQALDAAEITTLLGELRTELGRLDEAEQDLRAAFAELERLAPPRSLLLAGNLVAQAELALARGRFAEAAGVAAQALAIYDAVSEPDHLPAARARFAHARALADDVPVAPAEARDLAEQALAAFRAKSRAADVARVATWLDGHPTSVSGP</sequence>
<accession>A0A1I1UCB8</accession>
<evidence type="ECO:0000259" key="7">
    <source>
        <dbReference type="PROSITE" id="PS50011"/>
    </source>
</evidence>
<evidence type="ECO:0000256" key="5">
    <source>
        <dbReference type="PROSITE-ProRule" id="PRU10141"/>
    </source>
</evidence>